<dbReference type="EMBL" id="AM711865">
    <property type="protein sequence ID" value="CAM98455.1"/>
    <property type="molecule type" value="Genomic_DNA"/>
</dbReference>
<name>A5CLI5_CLAM3</name>
<gene>
    <name evidence="1" type="ordered locus">pCM1_0002</name>
</gene>
<keyword evidence="2" id="KW-1185">Reference proteome</keyword>
<protein>
    <recommendedName>
        <fullName evidence="3">Antitoxin HicB</fullName>
    </recommendedName>
</protein>
<evidence type="ECO:0008006" key="3">
    <source>
        <dbReference type="Google" id="ProtNLM"/>
    </source>
</evidence>
<dbReference type="KEGG" id="cmi:pCM1_0002"/>
<dbReference type="Proteomes" id="UP000001564">
    <property type="component" value="Plasmid pCM1"/>
</dbReference>
<dbReference type="AlphaFoldDB" id="A5CLI5"/>
<evidence type="ECO:0000313" key="1">
    <source>
        <dbReference type="EMBL" id="CAM98455.1"/>
    </source>
</evidence>
<proteinExistence type="predicted"/>
<keyword evidence="1" id="KW-0614">Plasmid</keyword>
<dbReference type="HOGENOM" id="CLU_127098_0_0_11"/>
<accession>A5CLI5</accession>
<evidence type="ECO:0000313" key="2">
    <source>
        <dbReference type="Proteomes" id="UP000001564"/>
    </source>
</evidence>
<organism evidence="1 2">
    <name type="scientific">Clavibacter michiganensis subsp. michiganensis (strain NCPPB 382)</name>
    <dbReference type="NCBI Taxonomy" id="443906"/>
    <lineage>
        <taxon>Bacteria</taxon>
        <taxon>Bacillati</taxon>
        <taxon>Actinomycetota</taxon>
        <taxon>Actinomycetes</taxon>
        <taxon>Micrococcales</taxon>
        <taxon>Microbacteriaceae</taxon>
        <taxon>Clavibacter</taxon>
    </lineage>
</organism>
<dbReference type="eggNOG" id="COG1598">
    <property type="taxonomic scope" value="Bacteria"/>
</dbReference>
<geneLocation type="plasmid" evidence="1 2">
    <name>pCM1</name>
</geneLocation>
<sequence>MMTAHTYDVDVWREGRWWLFRIPELDTVGQARSLAEVPEEAEGIIEAWNAAPPAPFELNVTITPPVPNLWDVWAEAAREEEAARNAQAHAAAMRRKVVKQLRGADVSVADVSAILGVSRQRVYQLQDEKTPA</sequence>
<reference evidence="1 2" key="1">
    <citation type="journal article" date="2008" name="J. Bacteriol.">
        <title>The genome sequence of the tomato-pathogenic actinomycete Clavibacter michiganensis subsp. michiganensis NCPPB382 reveals a large island involved in pathogenicity.</title>
        <authorList>
            <person name="Gartemann K.H."/>
            <person name="Abt B."/>
            <person name="Bekel T."/>
            <person name="Burger A."/>
            <person name="Engemann J."/>
            <person name="Flugel M."/>
            <person name="Gaigalat L."/>
            <person name="Goesmann A."/>
            <person name="Grafen I."/>
            <person name="Kalinowski J."/>
            <person name="Kaup O."/>
            <person name="Kirchner O."/>
            <person name="Krause L."/>
            <person name="Linke B."/>
            <person name="McHardy A."/>
            <person name="Meyer F."/>
            <person name="Pohle S."/>
            <person name="Ruckert C."/>
            <person name="Schneiker S."/>
            <person name="Zellermann E.M."/>
            <person name="Puhler A."/>
            <person name="Eichenlaub R."/>
            <person name="Kaiser O."/>
            <person name="Bartels D."/>
        </authorList>
    </citation>
    <scope>NUCLEOTIDE SEQUENCE [LARGE SCALE GENOMIC DNA]</scope>
    <source>
        <strain evidence="1 2">NCPPB 382</strain>
    </source>
</reference>